<keyword evidence="1" id="KW-0472">Membrane</keyword>
<evidence type="ECO:0000313" key="3">
    <source>
        <dbReference type="Proteomes" id="UP000229952"/>
    </source>
</evidence>
<gene>
    <name evidence="2" type="ORF">COX35_00695</name>
</gene>
<evidence type="ECO:0000313" key="2">
    <source>
        <dbReference type="EMBL" id="PIP24421.1"/>
    </source>
</evidence>
<keyword evidence="1" id="KW-0812">Transmembrane</keyword>
<sequence length="428" mass="48907">MNKKVIDIFPPQKPISTILNGGEKEIKTEKEFSSGHPAQARTPFFKKGLIFSLVFLILLGAFCYFTLSKAEIELWPETEISKLETKLTIDKEVKEPNILGKIIPAQVFQKEKTLVELFQSSGKILKEEKAEGTIRAYNDYSTSPQTLIAATRFVSADGKLFRTPVMVTIPGGRYEGRKFVRGEIDIKVIADQPGPEYNIGLSTFSIPGFAGTDRYTKFYGESFQPMAGGFREEVSKVTKEDLTRAEDFLTKQAKKECEELLKSELQSEGISSKFNYFLEELRTEIVEKFPLAAAEEEIKEFKFQVKARCETLIFQKEHLRNFAKESIIYQIPQEKKLYEESLKIDYPVETVNLDSGKIILSLNISAKIYPEVDVYNFKNALLGKSLLETKLFLENQPKITKVSVKLWPFWVRKVPEDLNKIEININID</sequence>
<evidence type="ECO:0008006" key="4">
    <source>
        <dbReference type="Google" id="ProtNLM"/>
    </source>
</evidence>
<name>A0A2G9Z138_9BACT</name>
<dbReference type="AlphaFoldDB" id="A0A2G9Z138"/>
<dbReference type="EMBL" id="PCRQ01000018">
    <property type="protein sequence ID" value="PIP24421.1"/>
    <property type="molecule type" value="Genomic_DNA"/>
</dbReference>
<organism evidence="2 3">
    <name type="scientific">Candidatus Nealsonbacteria bacterium CG23_combo_of_CG06-09_8_20_14_all_37_18</name>
    <dbReference type="NCBI Taxonomy" id="1974720"/>
    <lineage>
        <taxon>Bacteria</taxon>
        <taxon>Candidatus Nealsoniibacteriota</taxon>
    </lineage>
</organism>
<evidence type="ECO:0000256" key="1">
    <source>
        <dbReference type="SAM" id="Phobius"/>
    </source>
</evidence>
<feature type="transmembrane region" description="Helical" evidence="1">
    <location>
        <begin position="49"/>
        <end position="67"/>
    </location>
</feature>
<accession>A0A2G9Z138</accession>
<proteinExistence type="predicted"/>
<dbReference type="Proteomes" id="UP000229952">
    <property type="component" value="Unassembled WGS sequence"/>
</dbReference>
<reference evidence="2 3" key="1">
    <citation type="submission" date="2017-09" db="EMBL/GenBank/DDBJ databases">
        <title>Depth-based differentiation of microbial function through sediment-hosted aquifers and enrichment of novel symbionts in the deep terrestrial subsurface.</title>
        <authorList>
            <person name="Probst A.J."/>
            <person name="Ladd B."/>
            <person name="Jarett J.K."/>
            <person name="Geller-Mcgrath D.E."/>
            <person name="Sieber C.M."/>
            <person name="Emerson J.B."/>
            <person name="Anantharaman K."/>
            <person name="Thomas B.C."/>
            <person name="Malmstrom R."/>
            <person name="Stieglmeier M."/>
            <person name="Klingl A."/>
            <person name="Woyke T."/>
            <person name="Ryan C.M."/>
            <person name="Banfield J.F."/>
        </authorList>
    </citation>
    <scope>NUCLEOTIDE SEQUENCE [LARGE SCALE GENOMIC DNA]</scope>
    <source>
        <strain evidence="2">CG23_combo_of_CG06-09_8_20_14_all_37_18</strain>
    </source>
</reference>
<keyword evidence="1" id="KW-1133">Transmembrane helix</keyword>
<comment type="caution">
    <text evidence="2">The sequence shown here is derived from an EMBL/GenBank/DDBJ whole genome shotgun (WGS) entry which is preliminary data.</text>
</comment>
<protein>
    <recommendedName>
        <fullName evidence="4">Baseplate protein J-like domain-containing protein</fullName>
    </recommendedName>
</protein>